<keyword evidence="1" id="KW-0963">Cytoplasm</keyword>
<dbReference type="InterPro" id="IPR013783">
    <property type="entry name" value="Ig-like_fold"/>
</dbReference>
<name>A0AAV5X225_9BILA</name>
<evidence type="ECO:0000313" key="4">
    <source>
        <dbReference type="EMBL" id="GMT35680.1"/>
    </source>
</evidence>
<evidence type="ECO:0000256" key="1">
    <source>
        <dbReference type="RuleBase" id="RU003425"/>
    </source>
</evidence>
<protein>
    <recommendedName>
        <fullName evidence="1">Major sperm protein</fullName>
    </recommendedName>
</protein>
<dbReference type="PANTHER" id="PTHR22947:SF5">
    <property type="entry name" value="MAJOR SPERM PROTEIN"/>
    <property type="match status" value="1"/>
</dbReference>
<evidence type="ECO:0000313" key="6">
    <source>
        <dbReference type="Proteomes" id="UP001432322"/>
    </source>
</evidence>
<dbReference type="PROSITE" id="PS50202">
    <property type="entry name" value="MSP"/>
    <property type="match status" value="1"/>
</dbReference>
<dbReference type="EMBL" id="BTSY01000007">
    <property type="protein sequence ID" value="GMT35680.1"/>
    <property type="molecule type" value="Genomic_DNA"/>
</dbReference>
<evidence type="ECO:0000256" key="2">
    <source>
        <dbReference type="SAM" id="MobiDB-lite"/>
    </source>
</evidence>
<dbReference type="EMBL" id="BTSY01000148">
    <property type="protein sequence ID" value="GMT37472.1"/>
    <property type="molecule type" value="Genomic_DNA"/>
</dbReference>
<comment type="caution">
    <text evidence="5">The sequence shown here is derived from an EMBL/GenBank/DDBJ whole genome shotgun (WGS) entry which is preliminary data.</text>
</comment>
<dbReference type="SUPFAM" id="SSF49354">
    <property type="entry name" value="PapD-like"/>
    <property type="match status" value="1"/>
</dbReference>
<dbReference type="PANTHER" id="PTHR22947">
    <property type="entry name" value="MAJOR SPERM PROTEIN"/>
    <property type="match status" value="1"/>
</dbReference>
<proteinExistence type="predicted"/>
<keyword evidence="6" id="KW-1185">Reference proteome</keyword>
<keyword evidence="1" id="KW-0206">Cytoskeleton</keyword>
<comment type="function">
    <text evidence="1">Central component in molecular interactions underlying sperm crawling. Forms an extensive filament system that extends from sperm villipoda, along the leading edge of the pseudopod.</text>
</comment>
<organism evidence="5 6">
    <name type="scientific">Pristionchus fissidentatus</name>
    <dbReference type="NCBI Taxonomy" id="1538716"/>
    <lineage>
        <taxon>Eukaryota</taxon>
        <taxon>Metazoa</taxon>
        <taxon>Ecdysozoa</taxon>
        <taxon>Nematoda</taxon>
        <taxon>Chromadorea</taxon>
        <taxon>Rhabditida</taxon>
        <taxon>Rhabditina</taxon>
        <taxon>Diplogasteromorpha</taxon>
        <taxon>Diplogasteroidea</taxon>
        <taxon>Neodiplogasteridae</taxon>
        <taxon>Pristionchus</taxon>
    </lineage>
</organism>
<evidence type="ECO:0000313" key="5">
    <source>
        <dbReference type="EMBL" id="GMT37472.1"/>
    </source>
</evidence>
<dbReference type="InterPro" id="IPR008962">
    <property type="entry name" value="PapD-like_sf"/>
</dbReference>
<dbReference type="AlphaFoldDB" id="A0AAV5X225"/>
<dbReference type="Pfam" id="PF00635">
    <property type="entry name" value="Motile_Sperm"/>
    <property type="match status" value="1"/>
</dbReference>
<feature type="region of interest" description="Disordered" evidence="2">
    <location>
        <begin position="120"/>
        <end position="162"/>
    </location>
</feature>
<dbReference type="InterPro" id="IPR000535">
    <property type="entry name" value="MSP_dom"/>
</dbReference>
<accession>A0AAV5X225</accession>
<dbReference type="Gene3D" id="2.60.40.10">
    <property type="entry name" value="Immunoglobulins"/>
    <property type="match status" value="1"/>
</dbReference>
<feature type="domain" description="MSP" evidence="3">
    <location>
        <begin position="1"/>
        <end position="116"/>
    </location>
</feature>
<dbReference type="Proteomes" id="UP001432322">
    <property type="component" value="Unassembled WGS sequence"/>
</dbReference>
<feature type="non-terminal residue" evidence="5">
    <location>
        <position position="162"/>
    </location>
</feature>
<gene>
    <name evidence="4" type="ORF">PFISCL1PPCAC_26977</name>
    <name evidence="5" type="ORF">PFISCL1PPCAC_28769</name>
</gene>
<sequence>MLYDDDDHDLFLTPPVSCYSATKGGASRHMIVNGRSHRIAVKIKCSNNDVYRVSPVYCNLEPGQSVRLQVVRDAGQPGTDKLVVIYRPSRYSNPRDAFKRREGRDDSDIKKKLIGLIAREDRYEEGAAPPLPPSGPPLEDGTVSPTPFIDGAPAHTQPSPHH</sequence>
<evidence type="ECO:0000259" key="3">
    <source>
        <dbReference type="PROSITE" id="PS50202"/>
    </source>
</evidence>
<dbReference type="InterPro" id="IPR051774">
    <property type="entry name" value="Sperm-specific_class_P"/>
</dbReference>
<reference evidence="5" key="1">
    <citation type="submission" date="2023-10" db="EMBL/GenBank/DDBJ databases">
        <title>Genome assembly of Pristionchus species.</title>
        <authorList>
            <person name="Yoshida K."/>
            <person name="Sommer R.J."/>
        </authorList>
    </citation>
    <scope>NUCLEOTIDE SEQUENCE</scope>
    <source>
        <strain evidence="5">RS5133</strain>
    </source>
</reference>